<accession>C5CJQ1</accession>
<dbReference type="InterPro" id="IPR038666">
    <property type="entry name" value="SSP1_head-tail_sf"/>
</dbReference>
<sequence>MDQRIAFERRVEVPTGTGGTTITWQRLGPSPTSLYWARVDGARASEPYVAEGIRSVSEYTFWIRADVYARLGLLPTDRIYWNGKPFNIVDMPDQQLRGRLIALGASTGLSDG</sequence>
<dbReference type="EMBL" id="CP001635">
    <property type="protein sequence ID" value="ACS19104.1"/>
    <property type="molecule type" value="Genomic_DNA"/>
</dbReference>
<dbReference type="Gene3D" id="2.40.10.270">
    <property type="entry name" value="Bacteriophage SPP1 head-tail adaptor protein"/>
    <property type="match status" value="1"/>
</dbReference>
<protein>
    <submittedName>
        <fullName evidence="1">Putative head-tail adaptor protein</fullName>
    </submittedName>
</protein>
<dbReference type="InterPro" id="IPR008767">
    <property type="entry name" value="Phage_SPP1_head-tail_adaptor"/>
</dbReference>
<evidence type="ECO:0000313" key="1">
    <source>
        <dbReference type="EMBL" id="ACS19104.1"/>
    </source>
</evidence>
<organism evidence="1">
    <name type="scientific">Variovorax paradoxus (strain S110)</name>
    <dbReference type="NCBI Taxonomy" id="543728"/>
    <lineage>
        <taxon>Bacteria</taxon>
        <taxon>Pseudomonadati</taxon>
        <taxon>Pseudomonadota</taxon>
        <taxon>Betaproteobacteria</taxon>
        <taxon>Burkholderiales</taxon>
        <taxon>Comamonadaceae</taxon>
        <taxon>Variovorax</taxon>
    </lineage>
</organism>
<reference evidence="1" key="1">
    <citation type="submission" date="2009-06" db="EMBL/GenBank/DDBJ databases">
        <title>Complete sequence of chromosome 1 of Variovorax paradoxus S110.</title>
        <authorList>
            <consortium name="US DOE Joint Genome Institute"/>
            <person name="Lucas S."/>
            <person name="Copeland A."/>
            <person name="Lapidus A."/>
            <person name="Glavina del Rio T."/>
            <person name="Tice H."/>
            <person name="Bruce D."/>
            <person name="Goodwin L."/>
            <person name="Pitluck S."/>
            <person name="Chertkov O."/>
            <person name="Brettin T."/>
            <person name="Detter J.C."/>
            <person name="Han C."/>
            <person name="Larimer F."/>
            <person name="Land M."/>
            <person name="Hauser L."/>
            <person name="Kyrpides N."/>
            <person name="Ovchinnikova G."/>
            <person name="Orwin P."/>
            <person name="Leadbetter J.R."/>
            <person name="Spain J.C."/>
            <person name="Han J.I."/>
        </authorList>
    </citation>
    <scope>NUCLEOTIDE SEQUENCE</scope>
    <source>
        <strain evidence="1">S110</strain>
    </source>
</reference>
<proteinExistence type="predicted"/>
<dbReference type="Pfam" id="PF05521">
    <property type="entry name" value="Phage_HCP"/>
    <property type="match status" value="1"/>
</dbReference>
<dbReference type="STRING" id="543728.Vapar_2478"/>
<gene>
    <name evidence="1" type="ordered locus">Vapar_2478</name>
</gene>
<dbReference type="HOGENOM" id="CLU_2144789_0_0_4"/>
<dbReference type="KEGG" id="vap:Vapar_2478"/>
<dbReference type="AlphaFoldDB" id="C5CJQ1"/>
<name>C5CJQ1_VARPS</name>